<dbReference type="SUPFAM" id="SSF54593">
    <property type="entry name" value="Glyoxalase/Bleomycin resistance protein/Dihydroxybiphenyl dioxygenase"/>
    <property type="match status" value="1"/>
</dbReference>
<protein>
    <recommendedName>
        <fullName evidence="2">Bleomycin resistance protein</fullName>
    </recommendedName>
</protein>
<dbReference type="InterPro" id="IPR004360">
    <property type="entry name" value="Glyas_Fos-R_dOase_dom"/>
</dbReference>
<evidence type="ECO:0000259" key="4">
    <source>
        <dbReference type="PROSITE" id="PS51819"/>
    </source>
</evidence>
<dbReference type="EMBL" id="FXAY01000002">
    <property type="protein sequence ID" value="SMG24182.1"/>
    <property type="molecule type" value="Genomic_DNA"/>
</dbReference>
<dbReference type="PROSITE" id="PS51819">
    <property type="entry name" value="VOC"/>
    <property type="match status" value="1"/>
</dbReference>
<dbReference type="GO" id="GO:0046677">
    <property type="term" value="P:response to antibiotic"/>
    <property type="evidence" value="ECO:0007669"/>
    <property type="project" value="UniProtKB-KW"/>
</dbReference>
<dbReference type="RefSeq" id="WP_217809178.1">
    <property type="nucleotide sequence ID" value="NZ_FXAY01000002.1"/>
</dbReference>
<sequence length="173" mass="18838">MARSPANGALAAVPPALAWHNGSMPDSADSALEPALVPEFLVTNLDASLAFWRDLCGFTVLYDRPEERFAYLTLGSAHLMLEEIGDGRHWITAPLELPFGRGINFQISVPDAEGLAASMSAADIPFFLPLETTWYRVGDEETGVTQFIVTDPDGYLVRFQSSLGRRPLRVSAA</sequence>
<dbReference type="Gene3D" id="3.10.180.10">
    <property type="entry name" value="2,3-Dihydroxybiphenyl 1,2-Dioxygenase, domain 1"/>
    <property type="match status" value="1"/>
</dbReference>
<evidence type="ECO:0000256" key="3">
    <source>
        <dbReference type="ARBA" id="ARBA00023251"/>
    </source>
</evidence>
<dbReference type="AlphaFoldDB" id="A0A1X7J990"/>
<dbReference type="InterPro" id="IPR037523">
    <property type="entry name" value="VOC_core"/>
</dbReference>
<comment type="similarity">
    <text evidence="1">Belongs to the bleomycin resistance protein family.</text>
</comment>
<dbReference type="STRING" id="150121.SAMN06296010_1162"/>
<accession>A0A1X7J990</accession>
<proteinExistence type="inferred from homology"/>
<evidence type="ECO:0000256" key="1">
    <source>
        <dbReference type="ARBA" id="ARBA00011051"/>
    </source>
</evidence>
<keyword evidence="5" id="KW-0560">Oxidoreductase</keyword>
<keyword evidence="5" id="KW-0223">Dioxygenase</keyword>
<evidence type="ECO:0000256" key="2">
    <source>
        <dbReference type="ARBA" id="ARBA00021572"/>
    </source>
</evidence>
<dbReference type="GO" id="GO:0051213">
    <property type="term" value="F:dioxygenase activity"/>
    <property type="evidence" value="ECO:0007669"/>
    <property type="project" value="UniProtKB-KW"/>
</dbReference>
<keyword evidence="3" id="KW-0046">Antibiotic resistance</keyword>
<evidence type="ECO:0000313" key="5">
    <source>
        <dbReference type="EMBL" id="SMG24182.1"/>
    </source>
</evidence>
<dbReference type="InterPro" id="IPR000335">
    <property type="entry name" value="Bleomycin-R"/>
</dbReference>
<reference evidence="6" key="1">
    <citation type="submission" date="2017-04" db="EMBL/GenBank/DDBJ databases">
        <authorList>
            <person name="Varghese N."/>
            <person name="Submissions S."/>
        </authorList>
    </citation>
    <scope>NUCLEOTIDE SEQUENCE [LARGE SCALE GENOMIC DNA]</scope>
    <source>
        <strain evidence="6">VKM Ac-2510</strain>
    </source>
</reference>
<feature type="domain" description="VOC" evidence="4">
    <location>
        <begin position="33"/>
        <end position="162"/>
    </location>
</feature>
<evidence type="ECO:0000313" key="6">
    <source>
        <dbReference type="Proteomes" id="UP000193244"/>
    </source>
</evidence>
<gene>
    <name evidence="5" type="ORF">SAMN06296010_1162</name>
</gene>
<keyword evidence="6" id="KW-1185">Reference proteome</keyword>
<dbReference type="CDD" id="cd08349">
    <property type="entry name" value="BLMA_like"/>
    <property type="match status" value="1"/>
</dbReference>
<organism evidence="5 6">
    <name type="scientific">Agreia pratensis</name>
    <dbReference type="NCBI Taxonomy" id="150121"/>
    <lineage>
        <taxon>Bacteria</taxon>
        <taxon>Bacillati</taxon>
        <taxon>Actinomycetota</taxon>
        <taxon>Actinomycetes</taxon>
        <taxon>Micrococcales</taxon>
        <taxon>Microbacteriaceae</taxon>
        <taxon>Agreia</taxon>
    </lineage>
</organism>
<name>A0A1X7J990_9MICO</name>
<dbReference type="InterPro" id="IPR029068">
    <property type="entry name" value="Glyas_Bleomycin-R_OHBP_Dase"/>
</dbReference>
<dbReference type="Pfam" id="PF00903">
    <property type="entry name" value="Glyoxalase"/>
    <property type="match status" value="1"/>
</dbReference>
<dbReference type="Proteomes" id="UP000193244">
    <property type="component" value="Unassembled WGS sequence"/>
</dbReference>